<accession>A0A9D4CVN9</accession>
<keyword evidence="2" id="KW-1185">Reference proteome</keyword>
<proteinExistence type="predicted"/>
<dbReference type="AlphaFoldDB" id="A0A9D4CVN9"/>
<dbReference type="Proteomes" id="UP000828390">
    <property type="component" value="Unassembled WGS sequence"/>
</dbReference>
<sequence>MSEAANVPRHSSVYNLHSRISQELKAFTDITACTSVTRDSQRLKAFSAKSACMFITFR</sequence>
<protein>
    <submittedName>
        <fullName evidence="1">Uncharacterized protein</fullName>
    </submittedName>
</protein>
<evidence type="ECO:0000313" key="1">
    <source>
        <dbReference type="EMBL" id="KAH3733830.1"/>
    </source>
</evidence>
<gene>
    <name evidence="1" type="ORF">DPMN_040267</name>
</gene>
<comment type="caution">
    <text evidence="1">The sequence shown here is derived from an EMBL/GenBank/DDBJ whole genome shotgun (WGS) entry which is preliminary data.</text>
</comment>
<reference evidence="1" key="1">
    <citation type="journal article" date="2019" name="bioRxiv">
        <title>The Genome of the Zebra Mussel, Dreissena polymorpha: A Resource for Invasive Species Research.</title>
        <authorList>
            <person name="McCartney M.A."/>
            <person name="Auch B."/>
            <person name="Kono T."/>
            <person name="Mallez S."/>
            <person name="Zhang Y."/>
            <person name="Obille A."/>
            <person name="Becker A."/>
            <person name="Abrahante J.E."/>
            <person name="Garbe J."/>
            <person name="Badalamenti J.P."/>
            <person name="Herman A."/>
            <person name="Mangelson H."/>
            <person name="Liachko I."/>
            <person name="Sullivan S."/>
            <person name="Sone E.D."/>
            <person name="Koren S."/>
            <person name="Silverstein K.A.T."/>
            <person name="Beckman K.B."/>
            <person name="Gohl D.M."/>
        </authorList>
    </citation>
    <scope>NUCLEOTIDE SEQUENCE</scope>
    <source>
        <strain evidence="1">Duluth1</strain>
        <tissue evidence="1">Whole animal</tissue>
    </source>
</reference>
<organism evidence="1 2">
    <name type="scientific">Dreissena polymorpha</name>
    <name type="common">Zebra mussel</name>
    <name type="synonym">Mytilus polymorpha</name>
    <dbReference type="NCBI Taxonomy" id="45954"/>
    <lineage>
        <taxon>Eukaryota</taxon>
        <taxon>Metazoa</taxon>
        <taxon>Spiralia</taxon>
        <taxon>Lophotrochozoa</taxon>
        <taxon>Mollusca</taxon>
        <taxon>Bivalvia</taxon>
        <taxon>Autobranchia</taxon>
        <taxon>Heteroconchia</taxon>
        <taxon>Euheterodonta</taxon>
        <taxon>Imparidentia</taxon>
        <taxon>Neoheterodontei</taxon>
        <taxon>Myida</taxon>
        <taxon>Dreissenoidea</taxon>
        <taxon>Dreissenidae</taxon>
        <taxon>Dreissena</taxon>
    </lineage>
</organism>
<dbReference type="EMBL" id="JAIWYP010000011">
    <property type="protein sequence ID" value="KAH3733830.1"/>
    <property type="molecule type" value="Genomic_DNA"/>
</dbReference>
<evidence type="ECO:0000313" key="2">
    <source>
        <dbReference type="Proteomes" id="UP000828390"/>
    </source>
</evidence>
<name>A0A9D4CVN9_DREPO</name>
<reference evidence="1" key="2">
    <citation type="submission" date="2020-11" db="EMBL/GenBank/DDBJ databases">
        <authorList>
            <person name="McCartney M.A."/>
            <person name="Auch B."/>
            <person name="Kono T."/>
            <person name="Mallez S."/>
            <person name="Becker A."/>
            <person name="Gohl D.M."/>
            <person name="Silverstein K.A.T."/>
            <person name="Koren S."/>
            <person name="Bechman K.B."/>
            <person name="Herman A."/>
            <person name="Abrahante J.E."/>
            <person name="Garbe J."/>
        </authorList>
    </citation>
    <scope>NUCLEOTIDE SEQUENCE</scope>
    <source>
        <strain evidence="1">Duluth1</strain>
        <tissue evidence="1">Whole animal</tissue>
    </source>
</reference>